<dbReference type="AlphaFoldDB" id="A0A517LVA8"/>
<gene>
    <name evidence="2" type="ORF">EC9_07230</name>
</gene>
<name>A0A517LVA8_9BACT</name>
<dbReference type="Pfam" id="PF06727">
    <property type="entry name" value="DUF1207"/>
    <property type="match status" value="1"/>
</dbReference>
<dbReference type="RefSeq" id="WP_145342372.1">
    <property type="nucleotide sequence ID" value="NZ_CP036261.1"/>
</dbReference>
<evidence type="ECO:0000256" key="1">
    <source>
        <dbReference type="SAM" id="SignalP"/>
    </source>
</evidence>
<reference evidence="2 3" key="1">
    <citation type="submission" date="2019-02" db="EMBL/GenBank/DDBJ databases">
        <title>Deep-cultivation of Planctomycetes and their phenomic and genomic characterization uncovers novel biology.</title>
        <authorList>
            <person name="Wiegand S."/>
            <person name="Jogler M."/>
            <person name="Boedeker C."/>
            <person name="Pinto D."/>
            <person name="Vollmers J."/>
            <person name="Rivas-Marin E."/>
            <person name="Kohn T."/>
            <person name="Peeters S.H."/>
            <person name="Heuer A."/>
            <person name="Rast P."/>
            <person name="Oberbeckmann S."/>
            <person name="Bunk B."/>
            <person name="Jeske O."/>
            <person name="Meyerdierks A."/>
            <person name="Storesund J.E."/>
            <person name="Kallscheuer N."/>
            <person name="Luecker S."/>
            <person name="Lage O.M."/>
            <person name="Pohl T."/>
            <person name="Merkel B.J."/>
            <person name="Hornburger P."/>
            <person name="Mueller R.-W."/>
            <person name="Bruemmer F."/>
            <person name="Labrenz M."/>
            <person name="Spormann A.M."/>
            <person name="Op den Camp H."/>
            <person name="Overmann J."/>
            <person name="Amann R."/>
            <person name="Jetten M.S.M."/>
            <person name="Mascher T."/>
            <person name="Medema M.H."/>
            <person name="Devos D.P."/>
            <person name="Kaster A.-K."/>
            <person name="Ovreas L."/>
            <person name="Rohde M."/>
            <person name="Galperin M.Y."/>
            <person name="Jogler C."/>
        </authorList>
    </citation>
    <scope>NUCLEOTIDE SEQUENCE [LARGE SCALE GENOMIC DNA]</scope>
    <source>
        <strain evidence="2 3">EC9</strain>
    </source>
</reference>
<dbReference type="InterPro" id="IPR009599">
    <property type="entry name" value="DUF1207"/>
</dbReference>
<organism evidence="2 3">
    <name type="scientific">Rosistilla ulvae</name>
    <dbReference type="NCBI Taxonomy" id="1930277"/>
    <lineage>
        <taxon>Bacteria</taxon>
        <taxon>Pseudomonadati</taxon>
        <taxon>Planctomycetota</taxon>
        <taxon>Planctomycetia</taxon>
        <taxon>Pirellulales</taxon>
        <taxon>Pirellulaceae</taxon>
        <taxon>Rosistilla</taxon>
    </lineage>
</organism>
<proteinExistence type="predicted"/>
<keyword evidence="1" id="KW-0732">Signal</keyword>
<accession>A0A517LVA8</accession>
<protein>
    <recommendedName>
        <fullName evidence="4">DUF1207 domain-containing protein</fullName>
    </recommendedName>
</protein>
<dbReference type="OrthoDB" id="238106at2"/>
<sequence length="348" mass="38921" precursor="true">MDGIIVSMNGSRHRFAITFWIALLCSGSAVAQRVASLAPDTYQSQPTPGAITAALNQSQALAFDPYQTSAAQVTGLPPLPFAPQTLQPLGMTAQSAVWQWQLLPKDSIYPVYLADEKASRLAGRFTRPEGDNLLLDGTLGGRFGLFRFGDRSSGPFRHGMQLDIEGSAQVRLDMEEEADVRSVDFRAGVPLSFGFGRWQTRVGYYHLSSHTGDEFLLKNPDHDRLNFSRDVLFAGAAFWITERLRTYGEVGWAFYSDVSEQWEFMFGIEYMPTAPTGWRGAPFAAAHAHLREELDYGGSLTLQAGWAWRGRDGALLRLGADFYEGKSQQWSFFDKYEPLIGFGMWYDY</sequence>
<dbReference type="EMBL" id="CP036261">
    <property type="protein sequence ID" value="QDS86556.1"/>
    <property type="molecule type" value="Genomic_DNA"/>
</dbReference>
<dbReference type="SUPFAM" id="SSF56935">
    <property type="entry name" value="Porins"/>
    <property type="match status" value="1"/>
</dbReference>
<evidence type="ECO:0000313" key="2">
    <source>
        <dbReference type="EMBL" id="QDS86556.1"/>
    </source>
</evidence>
<feature type="chain" id="PRO_5021737572" description="DUF1207 domain-containing protein" evidence="1">
    <location>
        <begin position="32"/>
        <end position="348"/>
    </location>
</feature>
<evidence type="ECO:0008006" key="4">
    <source>
        <dbReference type="Google" id="ProtNLM"/>
    </source>
</evidence>
<dbReference type="KEGG" id="ruv:EC9_07230"/>
<evidence type="ECO:0000313" key="3">
    <source>
        <dbReference type="Proteomes" id="UP000319557"/>
    </source>
</evidence>
<keyword evidence="3" id="KW-1185">Reference proteome</keyword>
<dbReference type="Proteomes" id="UP000319557">
    <property type="component" value="Chromosome"/>
</dbReference>
<feature type="signal peptide" evidence="1">
    <location>
        <begin position="1"/>
        <end position="31"/>
    </location>
</feature>